<dbReference type="Proteomes" id="UP001244490">
    <property type="component" value="Unassembled WGS sequence"/>
</dbReference>
<dbReference type="RefSeq" id="WP_305202379.1">
    <property type="nucleotide sequence ID" value="NZ_JAUUIA010000474.1"/>
</dbReference>
<dbReference type="PROSITE" id="PS50113">
    <property type="entry name" value="PAC"/>
    <property type="match status" value="1"/>
</dbReference>
<protein>
    <submittedName>
        <fullName evidence="2">PAS domain-containing protein</fullName>
    </submittedName>
</protein>
<name>A0AAW8AIW9_KLEPN</name>
<accession>A0AAW8AIW9</accession>
<reference evidence="2" key="1">
    <citation type="submission" date="2023-07" db="EMBL/GenBank/DDBJ databases">
        <authorList>
            <person name="Peng Z."/>
        </authorList>
    </citation>
    <scope>NUCLEOTIDE SEQUENCE</scope>
    <source>
        <strain evidence="2">KP219</strain>
    </source>
</reference>
<dbReference type="Pfam" id="PF13188">
    <property type="entry name" value="PAS_8"/>
    <property type="match status" value="1"/>
</dbReference>
<dbReference type="EMBL" id="JAUUIA010000474">
    <property type="protein sequence ID" value="MDP0971227.1"/>
    <property type="molecule type" value="Genomic_DNA"/>
</dbReference>
<comment type="caution">
    <text evidence="2">The sequence shown here is derived from an EMBL/GenBank/DDBJ whole genome shotgun (WGS) entry which is preliminary data.</text>
</comment>
<proteinExistence type="predicted"/>
<feature type="non-terminal residue" evidence="2">
    <location>
        <position position="1"/>
    </location>
</feature>
<evidence type="ECO:0000313" key="3">
    <source>
        <dbReference type="Proteomes" id="UP001244490"/>
    </source>
</evidence>
<dbReference type="InterPro" id="IPR000700">
    <property type="entry name" value="PAS-assoc_C"/>
</dbReference>
<evidence type="ECO:0000259" key="1">
    <source>
        <dbReference type="PROSITE" id="PS50113"/>
    </source>
</evidence>
<dbReference type="InterPro" id="IPR000014">
    <property type="entry name" value="PAS"/>
</dbReference>
<dbReference type="CDD" id="cd00130">
    <property type="entry name" value="PAS"/>
    <property type="match status" value="1"/>
</dbReference>
<dbReference type="SUPFAM" id="SSF55785">
    <property type="entry name" value="PYP-like sensor domain (PAS domain)"/>
    <property type="match status" value="1"/>
</dbReference>
<dbReference type="InterPro" id="IPR035965">
    <property type="entry name" value="PAS-like_dom_sf"/>
</dbReference>
<organism evidence="2 3">
    <name type="scientific">Klebsiella pneumoniae</name>
    <dbReference type="NCBI Taxonomy" id="573"/>
    <lineage>
        <taxon>Bacteria</taxon>
        <taxon>Pseudomonadati</taxon>
        <taxon>Pseudomonadota</taxon>
        <taxon>Gammaproteobacteria</taxon>
        <taxon>Enterobacterales</taxon>
        <taxon>Enterobacteriaceae</taxon>
        <taxon>Klebsiella/Raoultella group</taxon>
        <taxon>Klebsiella</taxon>
        <taxon>Klebsiella pneumoniae complex</taxon>
    </lineage>
</organism>
<sequence length="89" mass="9913">VPQRDRRGQALGLIATLADVSWRHTADERERMSATIFQQASEGLAVVDLQWRVVELNPAYREILHASREALVGRVATPLSAANLRRSGH</sequence>
<feature type="non-terminal residue" evidence="2">
    <location>
        <position position="89"/>
    </location>
</feature>
<dbReference type="Gene3D" id="3.30.450.20">
    <property type="entry name" value="PAS domain"/>
    <property type="match status" value="1"/>
</dbReference>
<dbReference type="AlphaFoldDB" id="A0AAW8AIW9"/>
<evidence type="ECO:0000313" key="2">
    <source>
        <dbReference type="EMBL" id="MDP0971227.1"/>
    </source>
</evidence>
<feature type="domain" description="PAC" evidence="1">
    <location>
        <begin position="1"/>
        <end position="32"/>
    </location>
</feature>
<gene>
    <name evidence="2" type="ORF">Q6294_30255</name>
</gene>